<dbReference type="InterPro" id="IPR039425">
    <property type="entry name" value="RNA_pol_sigma-70-like"/>
</dbReference>
<name>A0ABW5SAN0_9FLAO</name>
<dbReference type="PANTHER" id="PTHR43133">
    <property type="entry name" value="RNA POLYMERASE ECF-TYPE SIGMA FACTO"/>
    <property type="match status" value="1"/>
</dbReference>
<dbReference type="Pfam" id="PF04542">
    <property type="entry name" value="Sigma70_r2"/>
    <property type="match status" value="1"/>
</dbReference>
<evidence type="ECO:0000313" key="7">
    <source>
        <dbReference type="EMBL" id="MFD2696843.1"/>
    </source>
</evidence>
<keyword evidence="4" id="KW-0804">Transcription</keyword>
<dbReference type="EMBL" id="JBHULZ010000009">
    <property type="protein sequence ID" value="MFD2696843.1"/>
    <property type="molecule type" value="Genomic_DNA"/>
</dbReference>
<protein>
    <submittedName>
        <fullName evidence="7">RNA polymerase sigma factor</fullName>
    </submittedName>
</protein>
<reference evidence="8" key="1">
    <citation type="journal article" date="2019" name="Int. J. Syst. Evol. Microbiol.">
        <title>The Global Catalogue of Microorganisms (GCM) 10K type strain sequencing project: providing services to taxonomists for standard genome sequencing and annotation.</title>
        <authorList>
            <consortium name="The Broad Institute Genomics Platform"/>
            <consortium name="The Broad Institute Genome Sequencing Center for Infectious Disease"/>
            <person name="Wu L."/>
            <person name="Ma J."/>
        </authorList>
    </citation>
    <scope>NUCLEOTIDE SEQUENCE [LARGE SCALE GENOMIC DNA]</scope>
    <source>
        <strain evidence="8">KCTC 42255</strain>
    </source>
</reference>
<keyword evidence="8" id="KW-1185">Reference proteome</keyword>
<keyword evidence="3" id="KW-0731">Sigma factor</keyword>
<dbReference type="InterPro" id="IPR036388">
    <property type="entry name" value="WH-like_DNA-bd_sf"/>
</dbReference>
<evidence type="ECO:0000259" key="5">
    <source>
        <dbReference type="Pfam" id="PF04542"/>
    </source>
</evidence>
<evidence type="ECO:0000256" key="4">
    <source>
        <dbReference type="ARBA" id="ARBA00023163"/>
    </source>
</evidence>
<dbReference type="RefSeq" id="WP_379043634.1">
    <property type="nucleotide sequence ID" value="NZ_JBHULZ010000009.1"/>
</dbReference>
<dbReference type="InterPro" id="IPR007627">
    <property type="entry name" value="RNA_pol_sigma70_r2"/>
</dbReference>
<feature type="domain" description="RNA polymerase sigma factor 70 region 4 type 2" evidence="6">
    <location>
        <begin position="125"/>
        <end position="174"/>
    </location>
</feature>
<dbReference type="Pfam" id="PF08281">
    <property type="entry name" value="Sigma70_r4_2"/>
    <property type="match status" value="1"/>
</dbReference>
<comment type="similarity">
    <text evidence="1">Belongs to the sigma-70 factor family. ECF subfamily.</text>
</comment>
<dbReference type="SUPFAM" id="SSF88659">
    <property type="entry name" value="Sigma3 and sigma4 domains of RNA polymerase sigma factors"/>
    <property type="match status" value="1"/>
</dbReference>
<accession>A0ABW5SAN0</accession>
<evidence type="ECO:0000256" key="1">
    <source>
        <dbReference type="ARBA" id="ARBA00010641"/>
    </source>
</evidence>
<organism evidence="7 8">
    <name type="scientific">Mesonia sediminis</name>
    <dbReference type="NCBI Taxonomy" id="1703946"/>
    <lineage>
        <taxon>Bacteria</taxon>
        <taxon>Pseudomonadati</taxon>
        <taxon>Bacteroidota</taxon>
        <taxon>Flavobacteriia</taxon>
        <taxon>Flavobacteriales</taxon>
        <taxon>Flavobacteriaceae</taxon>
        <taxon>Mesonia</taxon>
    </lineage>
</organism>
<comment type="caution">
    <text evidence="7">The sequence shown here is derived from an EMBL/GenBank/DDBJ whole genome shotgun (WGS) entry which is preliminary data.</text>
</comment>
<dbReference type="InterPro" id="IPR014284">
    <property type="entry name" value="RNA_pol_sigma-70_dom"/>
</dbReference>
<proteinExistence type="inferred from homology"/>
<evidence type="ECO:0000256" key="3">
    <source>
        <dbReference type="ARBA" id="ARBA00023082"/>
    </source>
</evidence>
<evidence type="ECO:0000259" key="6">
    <source>
        <dbReference type="Pfam" id="PF08281"/>
    </source>
</evidence>
<keyword evidence="2" id="KW-0805">Transcription regulation</keyword>
<dbReference type="Gene3D" id="1.10.10.10">
    <property type="entry name" value="Winged helix-like DNA-binding domain superfamily/Winged helix DNA-binding domain"/>
    <property type="match status" value="1"/>
</dbReference>
<evidence type="ECO:0000256" key="2">
    <source>
        <dbReference type="ARBA" id="ARBA00023015"/>
    </source>
</evidence>
<dbReference type="PANTHER" id="PTHR43133:SF46">
    <property type="entry name" value="RNA POLYMERASE SIGMA-70 FACTOR ECF SUBFAMILY"/>
    <property type="match status" value="1"/>
</dbReference>
<dbReference type="NCBIfam" id="TIGR02937">
    <property type="entry name" value="sigma70-ECF"/>
    <property type="match status" value="1"/>
</dbReference>
<dbReference type="InterPro" id="IPR014327">
    <property type="entry name" value="RNA_pol_sigma70_bacteroid"/>
</dbReference>
<dbReference type="NCBIfam" id="TIGR02985">
    <property type="entry name" value="Sig70_bacteroi1"/>
    <property type="match status" value="1"/>
</dbReference>
<dbReference type="InterPro" id="IPR013325">
    <property type="entry name" value="RNA_pol_sigma_r2"/>
</dbReference>
<dbReference type="SUPFAM" id="SSF88946">
    <property type="entry name" value="Sigma2 domain of RNA polymerase sigma factors"/>
    <property type="match status" value="1"/>
</dbReference>
<dbReference type="InterPro" id="IPR013324">
    <property type="entry name" value="RNA_pol_sigma_r3/r4-like"/>
</dbReference>
<sequence>MLRNNYKRLSDIDLLSLVVKDDRLAFAEIYSRYWQALYKYAYKVCPDEMLCEDMVQEVFISLYYKNRETRIVHLESYLIKAVKYKVLNQLRKREFTDLQQRYIELIPEKEESQELEYQELLALTHRSINQLPPRCRQVFKMSREQGLSHAQIAAELSLSVRTIEKHISNAIAALRHLNEFSIWFAFILINY</sequence>
<evidence type="ECO:0000313" key="8">
    <source>
        <dbReference type="Proteomes" id="UP001597357"/>
    </source>
</evidence>
<dbReference type="Proteomes" id="UP001597357">
    <property type="component" value="Unassembled WGS sequence"/>
</dbReference>
<feature type="domain" description="RNA polymerase sigma-70 region 2" evidence="5">
    <location>
        <begin position="29"/>
        <end position="94"/>
    </location>
</feature>
<dbReference type="InterPro" id="IPR013249">
    <property type="entry name" value="RNA_pol_sigma70_r4_t2"/>
</dbReference>
<dbReference type="Gene3D" id="1.10.1740.10">
    <property type="match status" value="1"/>
</dbReference>
<gene>
    <name evidence="7" type="ORF">ACFSQ0_02465</name>
</gene>